<keyword evidence="3" id="KW-1185">Reference proteome</keyword>
<organism evidence="2 3">
    <name type="scientific">Thalassospira indica</name>
    <dbReference type="NCBI Taxonomy" id="1891279"/>
    <lineage>
        <taxon>Bacteria</taxon>
        <taxon>Pseudomonadati</taxon>
        <taxon>Pseudomonadota</taxon>
        <taxon>Alphaproteobacteria</taxon>
        <taxon>Rhodospirillales</taxon>
        <taxon>Thalassospiraceae</taxon>
        <taxon>Thalassospira</taxon>
    </lineage>
</organism>
<evidence type="ECO:0000313" key="2">
    <source>
        <dbReference type="EMBL" id="AXO15785.1"/>
    </source>
</evidence>
<sequence length="89" mass="10142">MFAADDRPNMRTPMFPPHMHRFVFAFFMSLWLCFLMTGIVTLLNTGMDADYPLRWANAFMVSWPIGYSLVVLSAGKVGKITARLVRQPA</sequence>
<feature type="transmembrane region" description="Helical" evidence="1">
    <location>
        <begin position="55"/>
        <end position="74"/>
    </location>
</feature>
<accession>A0ABM6Y1R5</accession>
<dbReference type="RefSeq" id="WP_082923437.1">
    <property type="nucleotide sequence ID" value="NZ_CP031555.1"/>
</dbReference>
<dbReference type="Pfam" id="PF11391">
    <property type="entry name" value="DUF2798"/>
    <property type="match status" value="1"/>
</dbReference>
<keyword evidence="1" id="KW-1133">Transmembrane helix</keyword>
<evidence type="ECO:0000256" key="1">
    <source>
        <dbReference type="SAM" id="Phobius"/>
    </source>
</evidence>
<dbReference type="Proteomes" id="UP000256971">
    <property type="component" value="Chromosome"/>
</dbReference>
<name>A0ABM6Y1R5_9PROT</name>
<feature type="transmembrane region" description="Helical" evidence="1">
    <location>
        <begin position="21"/>
        <end position="43"/>
    </location>
</feature>
<gene>
    <name evidence="2" type="ORF">DY252_17325</name>
</gene>
<protein>
    <submittedName>
        <fullName evidence="2">DUF2798 domain-containing protein</fullName>
    </submittedName>
</protein>
<reference evidence="2 3" key="1">
    <citation type="submission" date="2018-08" db="EMBL/GenBank/DDBJ databases">
        <title>Complete genome sequence of type strain Thalassospira indica MCCC 1A01103T, isolated from isolated from deep seawater of the Indian Ocean.</title>
        <authorList>
            <person name="Liu Y."/>
        </authorList>
    </citation>
    <scope>NUCLEOTIDE SEQUENCE [LARGE SCALE GENOMIC DNA]</scope>
    <source>
        <strain evidence="2 3">PB8BT</strain>
    </source>
</reference>
<proteinExistence type="predicted"/>
<dbReference type="EMBL" id="CP031555">
    <property type="protein sequence ID" value="AXO15785.1"/>
    <property type="molecule type" value="Genomic_DNA"/>
</dbReference>
<evidence type="ECO:0000313" key="3">
    <source>
        <dbReference type="Proteomes" id="UP000256971"/>
    </source>
</evidence>
<keyword evidence="1" id="KW-0812">Transmembrane</keyword>
<dbReference type="InterPro" id="IPR021529">
    <property type="entry name" value="DUF2798"/>
</dbReference>
<keyword evidence="1" id="KW-0472">Membrane</keyword>